<dbReference type="InterPro" id="IPR003591">
    <property type="entry name" value="Leu-rich_rpt_typical-subtyp"/>
</dbReference>
<keyword evidence="5" id="KW-1185">Reference proteome</keyword>
<feature type="domain" description="CAP-Gly" evidence="3">
    <location>
        <begin position="13"/>
        <end position="89"/>
    </location>
</feature>
<sequence>MNSHQEEQCCFRVDQRLSINSELCTVKFIGYIPNWPSELAIGIEWDHILKGKNNGVLKDLQIFKSNYYIVTSDSEIKTGCSFIKYKKLVSSSSAYNVKVGIDFYSALIDKYTEKTQLDTSNIKFGNKTVLNYGFDKLIEINSNFKKLPTISLNNELVSNVDNIKTLSNQDLQSLLLPNLNILDLSNNLFSSLDQIIDILSLTPNLPTLDLSGNRFVLFPSNGNLKHKITTVINLTLSNNLLFFGNLLFILNNFTGLNLLNLSENYISVNFLSNLIKPDINPFSNIKSLNLSNNNINQLPWFLFKAFPNLSILNLSNNKIILSAPNSGNKDIDINNVDIYNSLVDLNLSSNLISEWFELDIINWFFNNLNHLKINDNPLTINFKQNFLIKNKIMNNKDFEIEKKFIDEIFINIIFRFDSNLKKLNGSDININEKKNADYYFISKFKQLYNDHIKRNTKFNDNYIFSDFGLKRWDFLIDEYNLYPYLSEYKNVQFKNKAINNFNIENNENTLTKDLIQLRIKFHLNDKIYKINNFQIFTNITNILKFKSLILKKFNLINILQYYEIKIFYWIGNKFYEIESNESLKSINDYNFKNGDIIEVFTNFIY</sequence>
<dbReference type="InterPro" id="IPR036859">
    <property type="entry name" value="CAP-Gly_dom_sf"/>
</dbReference>
<dbReference type="PANTHER" id="PTHR48051">
    <property type="match status" value="1"/>
</dbReference>
<dbReference type="PANTHER" id="PTHR48051:SF1">
    <property type="entry name" value="RAS SUPPRESSOR PROTEIN 1"/>
    <property type="match status" value="1"/>
</dbReference>
<dbReference type="FunCoup" id="A0A1D2VPJ0">
    <property type="interactions" value="633"/>
</dbReference>
<evidence type="ECO:0000313" key="4">
    <source>
        <dbReference type="EMBL" id="ODV63528.1"/>
    </source>
</evidence>
<dbReference type="Proteomes" id="UP000095038">
    <property type="component" value="Unassembled WGS sequence"/>
</dbReference>
<dbReference type="SUPFAM" id="SSF74924">
    <property type="entry name" value="Cap-Gly domain"/>
    <property type="match status" value="1"/>
</dbReference>
<dbReference type="SUPFAM" id="SSF52047">
    <property type="entry name" value="RNI-like"/>
    <property type="match status" value="2"/>
</dbReference>
<dbReference type="GeneID" id="30964789"/>
<organism evidence="4 5">
    <name type="scientific">Ascoidea rubescens DSM 1968</name>
    <dbReference type="NCBI Taxonomy" id="1344418"/>
    <lineage>
        <taxon>Eukaryota</taxon>
        <taxon>Fungi</taxon>
        <taxon>Dikarya</taxon>
        <taxon>Ascomycota</taxon>
        <taxon>Saccharomycotina</taxon>
        <taxon>Saccharomycetes</taxon>
        <taxon>Ascoideaceae</taxon>
        <taxon>Ascoidea</taxon>
    </lineage>
</organism>
<dbReference type="InterPro" id="IPR050216">
    <property type="entry name" value="LRR_domain-containing"/>
</dbReference>
<evidence type="ECO:0000256" key="2">
    <source>
        <dbReference type="ARBA" id="ARBA00022737"/>
    </source>
</evidence>
<dbReference type="RefSeq" id="XP_020049835.1">
    <property type="nucleotide sequence ID" value="XM_020191153.1"/>
</dbReference>
<keyword evidence="1" id="KW-0433">Leucine-rich repeat</keyword>
<dbReference type="GO" id="GO:0005737">
    <property type="term" value="C:cytoplasm"/>
    <property type="evidence" value="ECO:0007669"/>
    <property type="project" value="TreeGrafter"/>
</dbReference>
<dbReference type="EMBL" id="KV454475">
    <property type="protein sequence ID" value="ODV63528.1"/>
    <property type="molecule type" value="Genomic_DNA"/>
</dbReference>
<dbReference type="SMART" id="SM01052">
    <property type="entry name" value="CAP_GLY"/>
    <property type="match status" value="1"/>
</dbReference>
<dbReference type="InterPro" id="IPR000938">
    <property type="entry name" value="CAP-Gly_domain"/>
</dbReference>
<protein>
    <recommendedName>
        <fullName evidence="3">CAP-Gly domain-containing protein</fullName>
    </recommendedName>
</protein>
<dbReference type="PROSITE" id="PS51450">
    <property type="entry name" value="LRR"/>
    <property type="match status" value="2"/>
</dbReference>
<evidence type="ECO:0000313" key="5">
    <source>
        <dbReference type="Proteomes" id="UP000095038"/>
    </source>
</evidence>
<dbReference type="OrthoDB" id="5273213at2759"/>
<gene>
    <name evidence="4" type="ORF">ASCRUDRAFT_5500</name>
</gene>
<dbReference type="STRING" id="1344418.A0A1D2VPJ0"/>
<dbReference type="InParanoid" id="A0A1D2VPJ0"/>
<evidence type="ECO:0000259" key="3">
    <source>
        <dbReference type="SMART" id="SM01052"/>
    </source>
</evidence>
<dbReference type="Pfam" id="PF13855">
    <property type="entry name" value="LRR_8"/>
    <property type="match status" value="1"/>
</dbReference>
<dbReference type="Gene3D" id="2.30.30.190">
    <property type="entry name" value="CAP Gly-rich-like domain"/>
    <property type="match status" value="1"/>
</dbReference>
<dbReference type="Gene3D" id="3.80.10.10">
    <property type="entry name" value="Ribonuclease Inhibitor"/>
    <property type="match status" value="2"/>
</dbReference>
<reference evidence="5" key="1">
    <citation type="submission" date="2016-05" db="EMBL/GenBank/DDBJ databases">
        <title>Comparative genomics of biotechnologically important yeasts.</title>
        <authorList>
            <consortium name="DOE Joint Genome Institute"/>
            <person name="Riley R."/>
            <person name="Haridas S."/>
            <person name="Wolfe K.H."/>
            <person name="Lopes M.R."/>
            <person name="Hittinger C.T."/>
            <person name="Goker M."/>
            <person name="Salamov A."/>
            <person name="Wisecaver J."/>
            <person name="Long T.M."/>
            <person name="Aerts A.L."/>
            <person name="Barry K."/>
            <person name="Choi C."/>
            <person name="Clum A."/>
            <person name="Coughlan A.Y."/>
            <person name="Deshpande S."/>
            <person name="Douglass A.P."/>
            <person name="Hanson S.J."/>
            <person name="Klenk H.-P."/>
            <person name="Labutti K."/>
            <person name="Lapidus A."/>
            <person name="Lindquist E."/>
            <person name="Lipzen A."/>
            <person name="Meier-Kolthoff J.P."/>
            <person name="Ohm R.A."/>
            <person name="Otillar R.P."/>
            <person name="Pangilinan J."/>
            <person name="Peng Y."/>
            <person name="Rokas A."/>
            <person name="Rosa C.A."/>
            <person name="Scheuner C."/>
            <person name="Sibirny A.A."/>
            <person name="Slot J.C."/>
            <person name="Stielow J.B."/>
            <person name="Sun H."/>
            <person name="Kurtzman C.P."/>
            <person name="Blackwell M."/>
            <person name="Grigoriev I.V."/>
            <person name="Jeffries T.W."/>
        </authorList>
    </citation>
    <scope>NUCLEOTIDE SEQUENCE [LARGE SCALE GENOMIC DNA]</scope>
    <source>
        <strain evidence="5">DSM 1968</strain>
    </source>
</reference>
<keyword evidence="2" id="KW-0677">Repeat</keyword>
<proteinExistence type="predicted"/>
<dbReference type="SMART" id="SM00369">
    <property type="entry name" value="LRR_TYP"/>
    <property type="match status" value="3"/>
</dbReference>
<evidence type="ECO:0000256" key="1">
    <source>
        <dbReference type="ARBA" id="ARBA00022614"/>
    </source>
</evidence>
<dbReference type="AlphaFoldDB" id="A0A1D2VPJ0"/>
<name>A0A1D2VPJ0_9ASCO</name>
<accession>A0A1D2VPJ0</accession>
<dbReference type="Pfam" id="PF01302">
    <property type="entry name" value="CAP_GLY"/>
    <property type="match status" value="1"/>
</dbReference>
<dbReference type="InterPro" id="IPR032675">
    <property type="entry name" value="LRR_dom_sf"/>
</dbReference>
<dbReference type="InterPro" id="IPR001611">
    <property type="entry name" value="Leu-rich_rpt"/>
</dbReference>